<accession>A0A2W5F2L4</accession>
<organism evidence="2 3">
    <name type="scientific">Pseudopedobacter saltans</name>
    <dbReference type="NCBI Taxonomy" id="151895"/>
    <lineage>
        <taxon>Bacteria</taxon>
        <taxon>Pseudomonadati</taxon>
        <taxon>Bacteroidota</taxon>
        <taxon>Sphingobacteriia</taxon>
        <taxon>Sphingobacteriales</taxon>
        <taxon>Sphingobacteriaceae</taxon>
        <taxon>Pseudopedobacter</taxon>
    </lineage>
</organism>
<protein>
    <recommendedName>
        <fullName evidence="1">Dihydroneopterin aldolase/epimerase domain-containing protein</fullName>
    </recommendedName>
</protein>
<evidence type="ECO:0000313" key="2">
    <source>
        <dbReference type="EMBL" id="PZP49618.1"/>
    </source>
</evidence>
<dbReference type="Pfam" id="PF02152">
    <property type="entry name" value="FolB"/>
    <property type="match status" value="1"/>
</dbReference>
<name>A0A2W5F2L4_9SPHI</name>
<gene>
    <name evidence="2" type="ORF">DI598_07400</name>
</gene>
<evidence type="ECO:0000313" key="3">
    <source>
        <dbReference type="Proteomes" id="UP000249645"/>
    </source>
</evidence>
<sequence>MLKIELKNILFRANHGLYPGEKELGGTFEVNAWISYSSNSKIIRKIDDTIDYSKVFTLIKDEMDQPEDLMETVITKIAHRIFDTFATAHEVYVCISKVNPPLPIYSGSAGVSIQLKRDEI</sequence>
<evidence type="ECO:0000259" key="1">
    <source>
        <dbReference type="SMART" id="SM00905"/>
    </source>
</evidence>
<dbReference type="GO" id="GO:0006760">
    <property type="term" value="P:folic acid-containing compound metabolic process"/>
    <property type="evidence" value="ECO:0007669"/>
    <property type="project" value="InterPro"/>
</dbReference>
<dbReference type="SMART" id="SM00905">
    <property type="entry name" value="FolB"/>
    <property type="match status" value="1"/>
</dbReference>
<dbReference type="Gene3D" id="3.30.1130.10">
    <property type="match status" value="1"/>
</dbReference>
<dbReference type="AlphaFoldDB" id="A0A2W5F2L4"/>
<comment type="caution">
    <text evidence="2">The sequence shown here is derived from an EMBL/GenBank/DDBJ whole genome shotgun (WGS) entry which is preliminary data.</text>
</comment>
<dbReference type="Proteomes" id="UP000249645">
    <property type="component" value="Unassembled WGS sequence"/>
</dbReference>
<reference evidence="2 3" key="1">
    <citation type="submission" date="2017-11" db="EMBL/GenBank/DDBJ databases">
        <title>Infants hospitalized years apart are colonized by the same room-sourced microbial strains.</title>
        <authorList>
            <person name="Brooks B."/>
            <person name="Olm M.R."/>
            <person name="Firek B.A."/>
            <person name="Baker R."/>
            <person name="Thomas B.C."/>
            <person name="Morowitz M.J."/>
            <person name="Banfield J.F."/>
        </authorList>
    </citation>
    <scope>NUCLEOTIDE SEQUENCE [LARGE SCALE GENOMIC DNA]</scope>
    <source>
        <strain evidence="2">S2_009_000_R2_76</strain>
    </source>
</reference>
<feature type="domain" description="Dihydroneopterin aldolase/epimerase" evidence="1">
    <location>
        <begin position="4"/>
        <end position="115"/>
    </location>
</feature>
<dbReference type="InterPro" id="IPR006157">
    <property type="entry name" value="FolB_dom"/>
</dbReference>
<dbReference type="EMBL" id="QFOI01000103">
    <property type="protein sequence ID" value="PZP49618.1"/>
    <property type="molecule type" value="Genomic_DNA"/>
</dbReference>
<dbReference type="SUPFAM" id="SSF55620">
    <property type="entry name" value="Tetrahydrobiopterin biosynthesis enzymes-like"/>
    <property type="match status" value="1"/>
</dbReference>
<proteinExistence type="predicted"/>
<dbReference type="GO" id="GO:0004150">
    <property type="term" value="F:dihydroneopterin aldolase activity"/>
    <property type="evidence" value="ECO:0007669"/>
    <property type="project" value="InterPro"/>
</dbReference>
<dbReference type="InterPro" id="IPR043133">
    <property type="entry name" value="GTP-CH-I_C/QueF"/>
</dbReference>
<dbReference type="NCBIfam" id="TIGR00526">
    <property type="entry name" value="folB_dom"/>
    <property type="match status" value="1"/>
</dbReference>